<evidence type="ECO:0000313" key="2">
    <source>
        <dbReference type="Proteomes" id="UP000247233"/>
    </source>
</evidence>
<keyword evidence="2" id="KW-1185">Reference proteome</keyword>
<proteinExistence type="predicted"/>
<dbReference type="EMBL" id="MSFL01000025">
    <property type="protein sequence ID" value="PWY72952.1"/>
    <property type="molecule type" value="Genomic_DNA"/>
</dbReference>
<organism evidence="1 2">
    <name type="scientific">Aspergillus heteromorphus CBS 117.55</name>
    <dbReference type="NCBI Taxonomy" id="1448321"/>
    <lineage>
        <taxon>Eukaryota</taxon>
        <taxon>Fungi</taxon>
        <taxon>Dikarya</taxon>
        <taxon>Ascomycota</taxon>
        <taxon>Pezizomycotina</taxon>
        <taxon>Eurotiomycetes</taxon>
        <taxon>Eurotiomycetidae</taxon>
        <taxon>Eurotiales</taxon>
        <taxon>Aspergillaceae</taxon>
        <taxon>Aspergillus</taxon>
        <taxon>Aspergillus subgen. Circumdati</taxon>
    </lineage>
</organism>
<name>A0A317VJC3_9EURO</name>
<evidence type="ECO:0000313" key="1">
    <source>
        <dbReference type="EMBL" id="PWY72952.1"/>
    </source>
</evidence>
<dbReference type="OrthoDB" id="64915at2759"/>
<dbReference type="GeneID" id="37069070"/>
<sequence>MTASIIATEQDLPRYADDASEGPQQLIHRTDIQAVIIDRQHVLSEKHIAMDIAEAADLTQRCKFEILQTGITCAVHEN</sequence>
<dbReference type="STRING" id="1448321.A0A317VJC3"/>
<comment type="caution">
    <text evidence="1">The sequence shown here is derived from an EMBL/GenBank/DDBJ whole genome shotgun (WGS) entry which is preliminary data.</text>
</comment>
<accession>A0A317VJC3</accession>
<gene>
    <name evidence="1" type="ORF">BO70DRAFT_399028</name>
</gene>
<dbReference type="AlphaFoldDB" id="A0A317VJC3"/>
<dbReference type="VEuPathDB" id="FungiDB:BO70DRAFT_399028"/>
<protein>
    <submittedName>
        <fullName evidence="1">Uncharacterized protein</fullName>
    </submittedName>
</protein>
<reference evidence="1 2" key="1">
    <citation type="submission" date="2016-12" db="EMBL/GenBank/DDBJ databases">
        <title>The genomes of Aspergillus section Nigri reveals drivers in fungal speciation.</title>
        <authorList>
            <consortium name="DOE Joint Genome Institute"/>
            <person name="Vesth T.C."/>
            <person name="Nybo J."/>
            <person name="Theobald S."/>
            <person name="Brandl J."/>
            <person name="Frisvad J.C."/>
            <person name="Nielsen K.F."/>
            <person name="Lyhne E.K."/>
            <person name="Kogle M.E."/>
            <person name="Kuo A."/>
            <person name="Riley R."/>
            <person name="Clum A."/>
            <person name="Nolan M."/>
            <person name="Lipzen A."/>
            <person name="Salamov A."/>
            <person name="Henrissat B."/>
            <person name="Wiebenga A."/>
            <person name="De Vries R.P."/>
            <person name="Grigoriev I.V."/>
            <person name="Mortensen U.H."/>
            <person name="Andersen M.R."/>
            <person name="Baker S.E."/>
        </authorList>
    </citation>
    <scope>NUCLEOTIDE SEQUENCE [LARGE SCALE GENOMIC DNA]</scope>
    <source>
        <strain evidence="1 2">CBS 117.55</strain>
    </source>
</reference>
<dbReference type="RefSeq" id="XP_025396606.1">
    <property type="nucleotide sequence ID" value="XM_025546833.1"/>
</dbReference>
<dbReference type="Proteomes" id="UP000247233">
    <property type="component" value="Unassembled WGS sequence"/>
</dbReference>